<dbReference type="SMART" id="SM00248">
    <property type="entry name" value="ANK"/>
    <property type="match status" value="10"/>
</dbReference>
<dbReference type="InterPro" id="IPR002110">
    <property type="entry name" value="Ankyrin_rpt"/>
</dbReference>
<dbReference type="InterPro" id="IPR036770">
    <property type="entry name" value="Ankyrin_rpt-contain_sf"/>
</dbReference>
<accession>A0A2N3NJE3</accession>
<dbReference type="AlphaFoldDB" id="A0A2N3NJE3"/>
<dbReference type="Gene3D" id="1.25.40.20">
    <property type="entry name" value="Ankyrin repeat-containing domain"/>
    <property type="match status" value="3"/>
</dbReference>
<dbReference type="PROSITE" id="PS50088">
    <property type="entry name" value="ANK_REPEAT"/>
    <property type="match status" value="5"/>
</dbReference>
<dbReference type="InParanoid" id="A0A2N3NJE3"/>
<evidence type="ECO:0000256" key="3">
    <source>
        <dbReference type="PROSITE-ProRule" id="PRU00023"/>
    </source>
</evidence>
<dbReference type="SUPFAM" id="SSF48403">
    <property type="entry name" value="Ankyrin repeat"/>
    <property type="match status" value="1"/>
</dbReference>
<dbReference type="InterPro" id="IPR050745">
    <property type="entry name" value="Multifunctional_regulatory"/>
</dbReference>
<dbReference type="PANTHER" id="PTHR24189:SF50">
    <property type="entry name" value="ANKYRIN REPEAT AND SOCS BOX PROTEIN 2"/>
    <property type="match status" value="1"/>
</dbReference>
<reference evidence="5 6" key="1">
    <citation type="journal article" date="2017" name="G3 (Bethesda)">
        <title>First Draft Genome Sequence of the Pathogenic Fungus Lomentospora prolificans (Formerly Scedosporium prolificans).</title>
        <authorList>
            <person name="Luo R."/>
            <person name="Zimin A."/>
            <person name="Workman R."/>
            <person name="Fan Y."/>
            <person name="Pertea G."/>
            <person name="Grossman N."/>
            <person name="Wear M.P."/>
            <person name="Jia B."/>
            <person name="Miller H."/>
            <person name="Casadevall A."/>
            <person name="Timp W."/>
            <person name="Zhang S.X."/>
            <person name="Salzberg S.L."/>
        </authorList>
    </citation>
    <scope>NUCLEOTIDE SEQUENCE [LARGE SCALE GENOMIC DNA]</scope>
    <source>
        <strain evidence="5 6">JHH-5317</strain>
    </source>
</reference>
<feature type="repeat" description="ANK" evidence="3">
    <location>
        <begin position="328"/>
        <end position="360"/>
    </location>
</feature>
<evidence type="ECO:0000256" key="2">
    <source>
        <dbReference type="ARBA" id="ARBA00023043"/>
    </source>
</evidence>
<feature type="repeat" description="ANK" evidence="3">
    <location>
        <begin position="433"/>
        <end position="465"/>
    </location>
</feature>
<evidence type="ECO:0000256" key="4">
    <source>
        <dbReference type="SAM" id="MobiDB-lite"/>
    </source>
</evidence>
<dbReference type="VEuPathDB" id="FungiDB:jhhlp_000775"/>
<keyword evidence="2 3" id="KW-0040">ANK repeat</keyword>
<organism evidence="5 6">
    <name type="scientific">Lomentospora prolificans</name>
    <dbReference type="NCBI Taxonomy" id="41688"/>
    <lineage>
        <taxon>Eukaryota</taxon>
        <taxon>Fungi</taxon>
        <taxon>Dikarya</taxon>
        <taxon>Ascomycota</taxon>
        <taxon>Pezizomycotina</taxon>
        <taxon>Sordariomycetes</taxon>
        <taxon>Hypocreomycetidae</taxon>
        <taxon>Microascales</taxon>
        <taxon>Microascaceae</taxon>
        <taxon>Lomentospora</taxon>
    </lineage>
</organism>
<feature type="repeat" description="ANK" evidence="3">
    <location>
        <begin position="466"/>
        <end position="498"/>
    </location>
</feature>
<feature type="repeat" description="ANK" evidence="3">
    <location>
        <begin position="293"/>
        <end position="325"/>
    </location>
</feature>
<keyword evidence="6" id="KW-1185">Reference proteome</keyword>
<evidence type="ECO:0000313" key="6">
    <source>
        <dbReference type="Proteomes" id="UP000233524"/>
    </source>
</evidence>
<evidence type="ECO:0000313" key="5">
    <source>
        <dbReference type="EMBL" id="PKS12567.1"/>
    </source>
</evidence>
<dbReference type="Proteomes" id="UP000233524">
    <property type="component" value="Unassembled WGS sequence"/>
</dbReference>
<proteinExistence type="predicted"/>
<name>A0A2N3NJE3_9PEZI</name>
<feature type="region of interest" description="Disordered" evidence="4">
    <location>
        <begin position="216"/>
        <end position="237"/>
    </location>
</feature>
<dbReference type="Pfam" id="PF12796">
    <property type="entry name" value="Ank_2"/>
    <property type="match status" value="3"/>
</dbReference>
<protein>
    <submittedName>
        <fullName evidence="5">Uncharacterized protein</fullName>
    </submittedName>
</protein>
<dbReference type="PROSITE" id="PS50297">
    <property type="entry name" value="ANK_REP_REGION"/>
    <property type="match status" value="4"/>
</dbReference>
<dbReference type="OrthoDB" id="195446at2759"/>
<keyword evidence="1" id="KW-0677">Repeat</keyword>
<sequence length="690" mass="73848">MAIPLNTDLVSTCASLAERAASGAGEIDNILVARHGTGAESTKLQKLRLLSENFRQLGKDARLLRDRLRDAQVVAPELQTAISAQLPELDAAAAVLIKQLMRVGGSIPEETIDMAALVQYECFLDSTMRFLTFITQLLSSTSIVDQESKLEHEDSKLLLIRTASTCQDIARSGGILLPPEPSTGGIGSPLHTNQDTLGTMPPAYEELPAYIDRSASENPSVSNAESQSDNAKGQSSGGLLSAVANTFRAATAALRAKPEPLVVPLCHAAALGNVRQMRSLLDEGANINGHNEDGRTALICAILAGQLDAVRFLLEAGADHSTCDLGRRGKPPLFHAIEVENRGAAELLLKYGADVNQTDEWRQPYFMSLVTGRAAPSWIAFLLSYGADPCAKDMTGRPVVMQALQKRAKQADCEIVVDLLLRHGASPNSKDIDGTPLIHACVQQKREGLVQRLLAAGANPNATDISGTPLLVTAARRHDYNLMRPLLEHGADPNAPDIYGSYLILNVLCDSRCLPTDRDAMAEMLLEHGARGDRKDMWGVTALEHSIAPILRDSAPLPSSGAHLKIAEWILKKGGDPNQQLSKVSGEPTLLTCALDRGLWDVAAMVLRYGANPNLVDSQGRVPLLLAVQKGNREAVMLLIQHGATVNYPKQSMPLDVAVAHGNSDIIELLKAHGAISAAGLTGTSPEIKK</sequence>
<dbReference type="EMBL" id="NLAX01000003">
    <property type="protein sequence ID" value="PKS12567.1"/>
    <property type="molecule type" value="Genomic_DNA"/>
</dbReference>
<feature type="repeat" description="ANK" evidence="3">
    <location>
        <begin position="619"/>
        <end position="651"/>
    </location>
</feature>
<dbReference type="STRING" id="41688.A0A2N3NJE3"/>
<dbReference type="PANTHER" id="PTHR24189">
    <property type="entry name" value="MYOTROPHIN"/>
    <property type="match status" value="1"/>
</dbReference>
<evidence type="ECO:0000256" key="1">
    <source>
        <dbReference type="ARBA" id="ARBA00022737"/>
    </source>
</evidence>
<gene>
    <name evidence="5" type="ORF">jhhlp_000775</name>
</gene>
<comment type="caution">
    <text evidence="5">The sequence shown here is derived from an EMBL/GenBank/DDBJ whole genome shotgun (WGS) entry which is preliminary data.</text>
</comment>